<dbReference type="EMBL" id="CAMPGE010015515">
    <property type="protein sequence ID" value="CAI2374130.1"/>
    <property type="molecule type" value="Genomic_DNA"/>
</dbReference>
<dbReference type="Proteomes" id="UP001295684">
    <property type="component" value="Unassembled WGS sequence"/>
</dbReference>
<gene>
    <name evidence="1" type="ORF">ECRASSUSDP1_LOCUS15482</name>
</gene>
<comment type="caution">
    <text evidence="1">The sequence shown here is derived from an EMBL/GenBank/DDBJ whole genome shotgun (WGS) entry which is preliminary data.</text>
</comment>
<organism evidence="1 2">
    <name type="scientific">Euplotes crassus</name>
    <dbReference type="NCBI Taxonomy" id="5936"/>
    <lineage>
        <taxon>Eukaryota</taxon>
        <taxon>Sar</taxon>
        <taxon>Alveolata</taxon>
        <taxon>Ciliophora</taxon>
        <taxon>Intramacronucleata</taxon>
        <taxon>Spirotrichea</taxon>
        <taxon>Hypotrichia</taxon>
        <taxon>Euplotida</taxon>
        <taxon>Euplotidae</taxon>
        <taxon>Moneuplotes</taxon>
    </lineage>
</organism>
<protein>
    <submittedName>
        <fullName evidence="1">Uncharacterized protein</fullName>
    </submittedName>
</protein>
<name>A0AAD1XK08_EUPCR</name>
<evidence type="ECO:0000313" key="2">
    <source>
        <dbReference type="Proteomes" id="UP001295684"/>
    </source>
</evidence>
<proteinExistence type="predicted"/>
<sequence>MASINHHSLLSSALNKIARRDLSKTRQKDHIIEETHNIFNRRGVRNALTRNTSISVGERFRLFKSYEDAMKHDRKALIKQQEKICSKLSIAKPPKPPSGITTLNKNLMIVKKNSTLLKRKQAFIEESTQSQSFLLKPKMANLSSSCGNFTTLKTMIDKEDYQNGCDSSKGSDRGKTNLSISKSFIECKSISSMKSFNSSIKPIEPNSSLKRMNLKILPGLVQKFKMKNKLSIADDNTLNNYSKKNSPDPVKISVTDFNDENKYSPNEMVKPIIKPFGKKIGTKKFKTSLKKLKIRRTTVKHSIDFQFSQLS</sequence>
<evidence type="ECO:0000313" key="1">
    <source>
        <dbReference type="EMBL" id="CAI2374130.1"/>
    </source>
</evidence>
<accession>A0AAD1XK08</accession>
<dbReference type="AlphaFoldDB" id="A0AAD1XK08"/>
<keyword evidence="2" id="KW-1185">Reference proteome</keyword>
<reference evidence="1" key="1">
    <citation type="submission" date="2023-07" db="EMBL/GenBank/DDBJ databases">
        <authorList>
            <consortium name="AG Swart"/>
            <person name="Singh M."/>
            <person name="Singh A."/>
            <person name="Seah K."/>
            <person name="Emmerich C."/>
        </authorList>
    </citation>
    <scope>NUCLEOTIDE SEQUENCE</scope>
    <source>
        <strain evidence="1">DP1</strain>
    </source>
</reference>